<evidence type="ECO:0000313" key="2">
    <source>
        <dbReference type="EMBL" id="BAY69851.1"/>
    </source>
</evidence>
<accession>A0A1Z4KLK1</accession>
<dbReference type="Pfam" id="PF03235">
    <property type="entry name" value="GmrSD_N"/>
    <property type="match status" value="1"/>
</dbReference>
<evidence type="ECO:0000259" key="1">
    <source>
        <dbReference type="Pfam" id="PF03235"/>
    </source>
</evidence>
<protein>
    <recommendedName>
        <fullName evidence="1">GmrSD restriction endonucleases N-terminal domain-containing protein</fullName>
    </recommendedName>
</protein>
<dbReference type="EMBL" id="AP018216">
    <property type="protein sequence ID" value="BAY69851.1"/>
    <property type="molecule type" value="Genomic_DNA"/>
</dbReference>
<dbReference type="PANTHER" id="PTHR39639">
    <property type="entry name" value="CHROMOSOME 16, WHOLE GENOME SHOTGUN SEQUENCE"/>
    <property type="match status" value="1"/>
</dbReference>
<evidence type="ECO:0000313" key="3">
    <source>
        <dbReference type="Proteomes" id="UP000217507"/>
    </source>
</evidence>
<gene>
    <name evidence="2" type="ORF">NIES23_26510</name>
</gene>
<feature type="domain" description="GmrSD restriction endonucleases N-terminal" evidence="1">
    <location>
        <begin position="43"/>
        <end position="223"/>
    </location>
</feature>
<reference evidence="2 3" key="1">
    <citation type="submission" date="2017-06" db="EMBL/GenBank/DDBJ databases">
        <title>Genome sequencing of cyanobaciteial culture collection at National Institute for Environmental Studies (NIES).</title>
        <authorList>
            <person name="Hirose Y."/>
            <person name="Shimura Y."/>
            <person name="Fujisawa T."/>
            <person name="Nakamura Y."/>
            <person name="Kawachi M."/>
        </authorList>
    </citation>
    <scope>NUCLEOTIDE SEQUENCE [LARGE SCALE GENOMIC DNA]</scope>
    <source>
        <strain evidence="2 3">NIES-23</strain>
    </source>
</reference>
<dbReference type="InterPro" id="IPR004919">
    <property type="entry name" value="GmrSD_N"/>
</dbReference>
<dbReference type="PANTHER" id="PTHR39639:SF1">
    <property type="entry name" value="DUF262 DOMAIN-CONTAINING PROTEIN"/>
    <property type="match status" value="1"/>
</dbReference>
<organism evidence="2 3">
    <name type="scientific">Trichormus variabilis NIES-23</name>
    <dbReference type="NCBI Taxonomy" id="1973479"/>
    <lineage>
        <taxon>Bacteria</taxon>
        <taxon>Bacillati</taxon>
        <taxon>Cyanobacteriota</taxon>
        <taxon>Cyanophyceae</taxon>
        <taxon>Nostocales</taxon>
        <taxon>Nostocaceae</taxon>
        <taxon>Trichormus</taxon>
    </lineage>
</organism>
<sequence length="393" mass="46866">MNNNYSFDDDQNWFEDYSNEEDDFQIDEYDLTSTPNDFNVLTIYNFMESGAVKIPGFQRNYVWDLNRASKLIESIILGLPIPQIFLYEEDRNKFLVIDGQQRLMSIYYFMKRRFPVKEKRVELRLIFEKFGKIPDDILHDNNYFIDFDLSLPQKLPKQPNKFKGLNYYTLDDYKTQFELRPIRNVIVKQNFPKDDDSSIYEIFNRLNSGGVNLYPQEIRASLYHSPFYEMLNRINMEQGWRDLLHMNEPDIHMKDIELLLRGFAMLIDGEDYAPSLPKFLNKFSRKSRNNSHEQNQYLENLFKSFLKQCESLPQEPFMKKRNNRFHIALFEAVFTAICKSKFLQRQLLDHPLDINKIKQLENDEQFVKASSEGTTKTSNVETRLERATKILGE</sequence>
<proteinExistence type="predicted"/>
<dbReference type="Proteomes" id="UP000217507">
    <property type="component" value="Chromosome"/>
</dbReference>
<name>A0A1Z4KLK1_ANAVA</name>
<dbReference type="AlphaFoldDB" id="A0A1Z4KLK1"/>